<comment type="caution">
    <text evidence="1">The sequence shown here is derived from an EMBL/GenBank/DDBJ whole genome shotgun (WGS) entry which is preliminary data.</text>
</comment>
<dbReference type="RefSeq" id="WP_377377198.1">
    <property type="nucleotide sequence ID" value="NZ_JBHSSW010000008.1"/>
</dbReference>
<sequence>MSEYVDYEQAINAHAHQFDEALRSSTGLPDEEIKALALSGRLRVVKHASGKWEHYYLDNERLFSVGPIRVDRIDGQTILARDIVREGEVT</sequence>
<dbReference type="Proteomes" id="UP001596303">
    <property type="component" value="Unassembled WGS sequence"/>
</dbReference>
<evidence type="ECO:0000313" key="2">
    <source>
        <dbReference type="Proteomes" id="UP001596303"/>
    </source>
</evidence>
<evidence type="ECO:0000313" key="1">
    <source>
        <dbReference type="EMBL" id="MFC6197788.1"/>
    </source>
</evidence>
<organism evidence="1 2">
    <name type="scientific">Ponticaulis profundi</name>
    <dbReference type="NCBI Taxonomy" id="2665222"/>
    <lineage>
        <taxon>Bacteria</taxon>
        <taxon>Pseudomonadati</taxon>
        <taxon>Pseudomonadota</taxon>
        <taxon>Alphaproteobacteria</taxon>
        <taxon>Hyphomonadales</taxon>
        <taxon>Hyphomonadaceae</taxon>
        <taxon>Ponticaulis</taxon>
    </lineage>
</organism>
<gene>
    <name evidence="1" type="ORF">ACFQDM_06850</name>
</gene>
<keyword evidence="2" id="KW-1185">Reference proteome</keyword>
<reference evidence="2" key="1">
    <citation type="journal article" date="2019" name="Int. J. Syst. Evol. Microbiol.">
        <title>The Global Catalogue of Microorganisms (GCM) 10K type strain sequencing project: providing services to taxonomists for standard genome sequencing and annotation.</title>
        <authorList>
            <consortium name="The Broad Institute Genomics Platform"/>
            <consortium name="The Broad Institute Genome Sequencing Center for Infectious Disease"/>
            <person name="Wu L."/>
            <person name="Ma J."/>
        </authorList>
    </citation>
    <scope>NUCLEOTIDE SEQUENCE [LARGE SCALE GENOMIC DNA]</scope>
    <source>
        <strain evidence="2">CGMCC-1.15741</strain>
    </source>
</reference>
<dbReference type="EMBL" id="JBHSSW010000008">
    <property type="protein sequence ID" value="MFC6197788.1"/>
    <property type="molecule type" value="Genomic_DNA"/>
</dbReference>
<proteinExistence type="predicted"/>
<protein>
    <submittedName>
        <fullName evidence="1">Uncharacterized protein</fullName>
    </submittedName>
</protein>
<accession>A0ABW1S8E9</accession>
<name>A0ABW1S8E9_9PROT</name>